<organism evidence="1 2">
    <name type="scientific">Yinghuangia aomiensis</name>
    <dbReference type="NCBI Taxonomy" id="676205"/>
    <lineage>
        <taxon>Bacteria</taxon>
        <taxon>Bacillati</taxon>
        <taxon>Actinomycetota</taxon>
        <taxon>Actinomycetes</taxon>
        <taxon>Kitasatosporales</taxon>
        <taxon>Streptomycetaceae</taxon>
        <taxon>Yinghuangia</taxon>
    </lineage>
</organism>
<keyword evidence="2" id="KW-1185">Reference proteome</keyword>
<sequence length="80" mass="7916">MADELPRLADGIVITGHEAAAACPGFATATALAEVTAAWQGRLAAVGETFARTAQALASTADRDSAADGRAAAAFDAAAR</sequence>
<dbReference type="Proteomes" id="UP001500466">
    <property type="component" value="Unassembled WGS sequence"/>
</dbReference>
<evidence type="ECO:0000313" key="2">
    <source>
        <dbReference type="Proteomes" id="UP001500466"/>
    </source>
</evidence>
<protein>
    <recommendedName>
        <fullName evidence="3">Phasin protein</fullName>
    </recommendedName>
</protein>
<evidence type="ECO:0008006" key="3">
    <source>
        <dbReference type="Google" id="ProtNLM"/>
    </source>
</evidence>
<name>A0ABP9GR23_9ACTN</name>
<proteinExistence type="predicted"/>
<evidence type="ECO:0000313" key="1">
    <source>
        <dbReference type="EMBL" id="GAA4951150.1"/>
    </source>
</evidence>
<accession>A0ABP9GR23</accession>
<reference evidence="2" key="1">
    <citation type="journal article" date="2019" name="Int. J. Syst. Evol. Microbiol.">
        <title>The Global Catalogue of Microorganisms (GCM) 10K type strain sequencing project: providing services to taxonomists for standard genome sequencing and annotation.</title>
        <authorList>
            <consortium name="The Broad Institute Genomics Platform"/>
            <consortium name="The Broad Institute Genome Sequencing Center for Infectious Disease"/>
            <person name="Wu L."/>
            <person name="Ma J."/>
        </authorList>
    </citation>
    <scope>NUCLEOTIDE SEQUENCE [LARGE SCALE GENOMIC DNA]</scope>
    <source>
        <strain evidence="2">JCM 17986</strain>
    </source>
</reference>
<dbReference type="RefSeq" id="WP_345674021.1">
    <property type="nucleotide sequence ID" value="NZ_BAABHS010000003.1"/>
</dbReference>
<dbReference type="EMBL" id="BAABHS010000003">
    <property type="protein sequence ID" value="GAA4951150.1"/>
    <property type="molecule type" value="Genomic_DNA"/>
</dbReference>
<gene>
    <name evidence="1" type="ORF">GCM10023205_09950</name>
</gene>
<comment type="caution">
    <text evidence="1">The sequence shown here is derived from an EMBL/GenBank/DDBJ whole genome shotgun (WGS) entry which is preliminary data.</text>
</comment>